<gene>
    <name evidence="1" type="ORF">LTRI10_LOCUS46898</name>
</gene>
<dbReference type="InterPro" id="IPR040256">
    <property type="entry name" value="At4g02000-like"/>
</dbReference>
<dbReference type="EMBL" id="OZ034821">
    <property type="protein sequence ID" value="CAL1407219.1"/>
    <property type="molecule type" value="Genomic_DNA"/>
</dbReference>
<evidence type="ECO:0008006" key="3">
    <source>
        <dbReference type="Google" id="ProtNLM"/>
    </source>
</evidence>
<sequence length="108" mass="12640">MWYIRKWAPGIRAQKPPPEVPIWVKFIELTLEYVSGRVLMRLASKLGKPLWIDQSTRLGQRLGYPKVLVEMTVDEEFPNELKLVPNRNPAMFVQLKYCNMPAICQKCH</sequence>
<keyword evidence="2" id="KW-1185">Reference proteome</keyword>
<accession>A0AAV2G992</accession>
<evidence type="ECO:0000313" key="1">
    <source>
        <dbReference type="EMBL" id="CAL1407219.1"/>
    </source>
</evidence>
<dbReference type="Proteomes" id="UP001497516">
    <property type="component" value="Chromosome 8"/>
</dbReference>
<dbReference type="PANTHER" id="PTHR31286:SF180">
    <property type="entry name" value="OS10G0362600 PROTEIN"/>
    <property type="match status" value="1"/>
</dbReference>
<organism evidence="1 2">
    <name type="scientific">Linum trigynum</name>
    <dbReference type="NCBI Taxonomy" id="586398"/>
    <lineage>
        <taxon>Eukaryota</taxon>
        <taxon>Viridiplantae</taxon>
        <taxon>Streptophyta</taxon>
        <taxon>Embryophyta</taxon>
        <taxon>Tracheophyta</taxon>
        <taxon>Spermatophyta</taxon>
        <taxon>Magnoliopsida</taxon>
        <taxon>eudicotyledons</taxon>
        <taxon>Gunneridae</taxon>
        <taxon>Pentapetalae</taxon>
        <taxon>rosids</taxon>
        <taxon>fabids</taxon>
        <taxon>Malpighiales</taxon>
        <taxon>Linaceae</taxon>
        <taxon>Linum</taxon>
    </lineage>
</organism>
<protein>
    <recommendedName>
        <fullName evidence="3">DUF4283 domain-containing protein</fullName>
    </recommendedName>
</protein>
<proteinExistence type="predicted"/>
<evidence type="ECO:0000313" key="2">
    <source>
        <dbReference type="Proteomes" id="UP001497516"/>
    </source>
</evidence>
<dbReference type="AlphaFoldDB" id="A0AAV2G992"/>
<dbReference type="PANTHER" id="PTHR31286">
    <property type="entry name" value="GLYCINE-RICH CELL WALL STRUCTURAL PROTEIN 1.8-LIKE"/>
    <property type="match status" value="1"/>
</dbReference>
<reference evidence="1 2" key="1">
    <citation type="submission" date="2024-04" db="EMBL/GenBank/DDBJ databases">
        <authorList>
            <person name="Fracassetti M."/>
        </authorList>
    </citation>
    <scope>NUCLEOTIDE SEQUENCE [LARGE SCALE GENOMIC DNA]</scope>
</reference>
<name>A0AAV2G992_9ROSI</name>